<comment type="similarity">
    <text evidence="1">Belongs to the metallo-beta-lactamase superfamily.</text>
</comment>
<dbReference type="Gene3D" id="3.60.15.10">
    <property type="entry name" value="Ribonuclease Z/Hydroxyacylglutathione hydrolase-like"/>
    <property type="match status" value="1"/>
</dbReference>
<dbReference type="GO" id="GO:0016787">
    <property type="term" value="F:hydrolase activity"/>
    <property type="evidence" value="ECO:0007669"/>
    <property type="project" value="UniProtKB-KW"/>
</dbReference>
<reference evidence="6 7" key="1">
    <citation type="submission" date="2020-06" db="EMBL/GenBank/DDBJ databases">
        <title>Description of novel acetic acid bacteria.</title>
        <authorList>
            <person name="Sombolestani A."/>
        </authorList>
    </citation>
    <scope>NUCLEOTIDE SEQUENCE [LARGE SCALE GENOMIC DNA]</scope>
    <source>
        <strain evidence="6 7">LMG 31431</strain>
    </source>
</reference>
<accession>A0A7Y7M3E5</accession>
<dbReference type="InterPro" id="IPR051013">
    <property type="entry name" value="MBL_superfamily_lactonases"/>
</dbReference>
<feature type="domain" description="Metallo-beta-lactamase" evidence="5">
    <location>
        <begin position="43"/>
        <end position="248"/>
    </location>
</feature>
<dbReference type="InterPro" id="IPR036866">
    <property type="entry name" value="RibonucZ/Hydroxyglut_hydro"/>
</dbReference>
<gene>
    <name evidence="6" type="ORF">HUK84_00305</name>
</gene>
<dbReference type="EMBL" id="JABXXP010000001">
    <property type="protein sequence ID" value="NVN09610.1"/>
    <property type="molecule type" value="Genomic_DNA"/>
</dbReference>
<dbReference type="Proteomes" id="UP000534870">
    <property type="component" value="Unassembled WGS sequence"/>
</dbReference>
<evidence type="ECO:0000313" key="6">
    <source>
        <dbReference type="EMBL" id="NVN09610.1"/>
    </source>
</evidence>
<dbReference type="PANTHER" id="PTHR42978:SF6">
    <property type="entry name" value="QUORUM-QUENCHING LACTONASE YTNP-RELATED"/>
    <property type="match status" value="1"/>
</dbReference>
<dbReference type="Pfam" id="PF00753">
    <property type="entry name" value="Lactamase_B"/>
    <property type="match status" value="1"/>
</dbReference>
<keyword evidence="4" id="KW-0862">Zinc</keyword>
<protein>
    <submittedName>
        <fullName evidence="6">MBL fold metallo-hydrolase</fullName>
    </submittedName>
</protein>
<name>A0A7Y7M3E5_9PROT</name>
<comment type="caution">
    <text evidence="6">The sequence shown here is derived from an EMBL/GenBank/DDBJ whole genome shotgun (WGS) entry which is preliminary data.</text>
</comment>
<keyword evidence="2" id="KW-0479">Metal-binding</keyword>
<evidence type="ECO:0000256" key="2">
    <source>
        <dbReference type="ARBA" id="ARBA00022723"/>
    </source>
</evidence>
<dbReference type="PANTHER" id="PTHR42978">
    <property type="entry name" value="QUORUM-QUENCHING LACTONASE YTNP-RELATED-RELATED"/>
    <property type="match status" value="1"/>
</dbReference>
<evidence type="ECO:0000256" key="1">
    <source>
        <dbReference type="ARBA" id="ARBA00007749"/>
    </source>
</evidence>
<dbReference type="GO" id="GO:0046872">
    <property type="term" value="F:metal ion binding"/>
    <property type="evidence" value="ECO:0007669"/>
    <property type="project" value="UniProtKB-KW"/>
</dbReference>
<dbReference type="SMART" id="SM00849">
    <property type="entry name" value="Lactamase_B"/>
    <property type="match status" value="1"/>
</dbReference>
<dbReference type="RefSeq" id="WP_176638406.1">
    <property type="nucleotide sequence ID" value="NZ_JABXXP010000001.1"/>
</dbReference>
<dbReference type="InterPro" id="IPR001279">
    <property type="entry name" value="Metallo-B-lactamas"/>
</dbReference>
<dbReference type="CDD" id="cd07720">
    <property type="entry name" value="OPHC2-like_MBL-fold"/>
    <property type="match status" value="1"/>
</dbReference>
<dbReference type="AlphaFoldDB" id="A0A7Y7M3E5"/>
<organism evidence="6 7">
    <name type="scientific">Nguyenibacter vanlangensis</name>
    <dbReference type="NCBI Taxonomy" id="1216886"/>
    <lineage>
        <taxon>Bacteria</taxon>
        <taxon>Pseudomonadati</taxon>
        <taxon>Pseudomonadota</taxon>
        <taxon>Alphaproteobacteria</taxon>
        <taxon>Acetobacterales</taxon>
        <taxon>Acetobacteraceae</taxon>
        <taxon>Nguyenibacter</taxon>
    </lineage>
</organism>
<sequence length="276" mass="29892">MEVTAVSDGHATFPLSIVPDADPQEAERLAQAAFLPPGDLPMAINTYVIRQGTRTVLVDTGAGGGLGPQAGKQRDNLRAAGIDPASVDVLFLTHLHPDHILGMTTQDGTAAFPNAELVLHQRELAYWSDDANMAQGTEFERFLFQSARQAVAAYAGRTTLLERDEQAVSPGVIAQELPGHTPGHTGLLVASGDGQLLIWGDIIHLPHLQFVHPEWGVGFDVDPVQTMATRRRMLDRVATDRMMVAGMHLDFPGFGYVGRARDGAYAFVPSPWRHAF</sequence>
<evidence type="ECO:0000256" key="4">
    <source>
        <dbReference type="ARBA" id="ARBA00022833"/>
    </source>
</evidence>
<evidence type="ECO:0000313" key="7">
    <source>
        <dbReference type="Proteomes" id="UP000534870"/>
    </source>
</evidence>
<proteinExistence type="inferred from homology"/>
<dbReference type="SUPFAM" id="SSF56281">
    <property type="entry name" value="Metallo-hydrolase/oxidoreductase"/>
    <property type="match status" value="1"/>
</dbReference>
<evidence type="ECO:0000259" key="5">
    <source>
        <dbReference type="SMART" id="SM00849"/>
    </source>
</evidence>
<evidence type="ECO:0000256" key="3">
    <source>
        <dbReference type="ARBA" id="ARBA00022801"/>
    </source>
</evidence>
<keyword evidence="3 6" id="KW-0378">Hydrolase</keyword>